<dbReference type="AlphaFoldDB" id="A0A1M6W3U6"/>
<dbReference type="InterPro" id="IPR027417">
    <property type="entry name" value="P-loop_NTPase"/>
</dbReference>
<dbReference type="GO" id="GO:0005524">
    <property type="term" value="F:ATP binding"/>
    <property type="evidence" value="ECO:0007669"/>
    <property type="project" value="UniProtKB-UniRule"/>
</dbReference>
<dbReference type="Pfam" id="PF01121">
    <property type="entry name" value="CoaE"/>
    <property type="match status" value="1"/>
</dbReference>
<sequence length="198" mass="21950">MKVIGLTGGTGSGKSVVSRFLKEMGAVIVDADLVSRQIVEVGKPAYEEIVAYFGKDILQEDGTVFRKKLGEIVFHDEEKLAFLNRCTHTYIVAEMKAQIEQAKAEGTASCIVLDAPLLFEVGLEKFCDAVWVVYADAEVRAQRVMERDGVSHELAMARIANQKSWEEYKALSDVVLDNSGDLAHLQEQLALAWKTLQE</sequence>
<dbReference type="NCBIfam" id="TIGR00152">
    <property type="entry name" value="dephospho-CoA kinase"/>
    <property type="match status" value="1"/>
</dbReference>
<dbReference type="PANTHER" id="PTHR10695">
    <property type="entry name" value="DEPHOSPHO-COA KINASE-RELATED"/>
    <property type="match status" value="1"/>
</dbReference>
<evidence type="ECO:0000256" key="5">
    <source>
        <dbReference type="ARBA" id="ARBA00022777"/>
    </source>
</evidence>
<feature type="binding site" evidence="8">
    <location>
        <begin position="11"/>
        <end position="16"/>
    </location>
    <ligand>
        <name>ATP</name>
        <dbReference type="ChEBI" id="CHEBI:30616"/>
    </ligand>
</feature>
<reference evidence="10 11" key="1">
    <citation type="submission" date="2016-11" db="EMBL/GenBank/DDBJ databases">
        <authorList>
            <person name="Jaros S."/>
            <person name="Januszkiewicz K."/>
            <person name="Wedrychowicz H."/>
        </authorList>
    </citation>
    <scope>NUCLEOTIDE SEQUENCE [LARGE SCALE GENOMIC DNA]</scope>
    <source>
        <strain evidence="10 11">DSM 14214</strain>
    </source>
</reference>
<keyword evidence="4 8" id="KW-0547">Nucleotide-binding</keyword>
<dbReference type="Gene3D" id="3.40.50.300">
    <property type="entry name" value="P-loop containing nucleotide triphosphate hydrolases"/>
    <property type="match status" value="1"/>
</dbReference>
<dbReference type="InterPro" id="IPR001977">
    <property type="entry name" value="Depp_CoAkinase"/>
</dbReference>
<name>A0A1M6W3U6_9FIRM</name>
<dbReference type="SUPFAM" id="SSF52540">
    <property type="entry name" value="P-loop containing nucleoside triphosphate hydrolases"/>
    <property type="match status" value="1"/>
</dbReference>
<dbReference type="GO" id="GO:0015937">
    <property type="term" value="P:coenzyme A biosynthetic process"/>
    <property type="evidence" value="ECO:0007669"/>
    <property type="project" value="UniProtKB-UniRule"/>
</dbReference>
<dbReference type="GO" id="GO:0005737">
    <property type="term" value="C:cytoplasm"/>
    <property type="evidence" value="ECO:0007669"/>
    <property type="project" value="UniProtKB-SubCell"/>
</dbReference>
<keyword evidence="5 8" id="KW-0418">Kinase</keyword>
<proteinExistence type="inferred from homology"/>
<comment type="catalytic activity">
    <reaction evidence="8">
        <text>3'-dephospho-CoA + ATP = ADP + CoA + H(+)</text>
        <dbReference type="Rhea" id="RHEA:18245"/>
        <dbReference type="ChEBI" id="CHEBI:15378"/>
        <dbReference type="ChEBI" id="CHEBI:30616"/>
        <dbReference type="ChEBI" id="CHEBI:57287"/>
        <dbReference type="ChEBI" id="CHEBI:57328"/>
        <dbReference type="ChEBI" id="CHEBI:456216"/>
        <dbReference type="EC" id="2.7.1.24"/>
    </reaction>
</comment>
<comment type="function">
    <text evidence="8">Catalyzes the phosphorylation of the 3'-hydroxyl group of dephosphocoenzyme A to form coenzyme A.</text>
</comment>
<organism evidence="10 11">
    <name type="scientific">Anaerotignum lactatifermentans DSM 14214</name>
    <dbReference type="NCBI Taxonomy" id="1121323"/>
    <lineage>
        <taxon>Bacteria</taxon>
        <taxon>Bacillati</taxon>
        <taxon>Bacillota</taxon>
        <taxon>Clostridia</taxon>
        <taxon>Lachnospirales</taxon>
        <taxon>Anaerotignaceae</taxon>
        <taxon>Anaerotignum</taxon>
    </lineage>
</organism>
<dbReference type="UniPathway" id="UPA00241">
    <property type="reaction ID" value="UER00356"/>
</dbReference>
<evidence type="ECO:0000256" key="6">
    <source>
        <dbReference type="ARBA" id="ARBA00022840"/>
    </source>
</evidence>
<dbReference type="HAMAP" id="MF_00376">
    <property type="entry name" value="Dephospho_CoA_kinase"/>
    <property type="match status" value="1"/>
</dbReference>
<dbReference type="FunFam" id="3.40.50.300:FF:000991">
    <property type="entry name" value="Dephospho-CoA kinase"/>
    <property type="match status" value="1"/>
</dbReference>
<evidence type="ECO:0000256" key="3">
    <source>
        <dbReference type="ARBA" id="ARBA00022679"/>
    </source>
</evidence>
<protein>
    <recommendedName>
        <fullName evidence="8 9">Dephospho-CoA kinase</fullName>
        <ecNumber evidence="8 9">2.7.1.24</ecNumber>
    </recommendedName>
    <alternativeName>
        <fullName evidence="8">Dephosphocoenzyme A kinase</fullName>
    </alternativeName>
</protein>
<evidence type="ECO:0000256" key="1">
    <source>
        <dbReference type="ARBA" id="ARBA00009018"/>
    </source>
</evidence>
<keyword evidence="7 8" id="KW-0173">Coenzyme A biosynthesis</keyword>
<keyword evidence="3 8" id="KW-0808">Transferase</keyword>
<comment type="similarity">
    <text evidence="1 8">Belongs to the CoaE family.</text>
</comment>
<dbReference type="PANTHER" id="PTHR10695:SF46">
    <property type="entry name" value="BIFUNCTIONAL COENZYME A SYNTHASE-RELATED"/>
    <property type="match status" value="1"/>
</dbReference>
<keyword evidence="2 8" id="KW-0963">Cytoplasm</keyword>
<evidence type="ECO:0000256" key="8">
    <source>
        <dbReference type="HAMAP-Rule" id="MF_00376"/>
    </source>
</evidence>
<dbReference type="Proteomes" id="UP000183975">
    <property type="component" value="Unassembled WGS sequence"/>
</dbReference>
<evidence type="ECO:0000256" key="9">
    <source>
        <dbReference type="NCBIfam" id="TIGR00152"/>
    </source>
</evidence>
<comment type="pathway">
    <text evidence="8">Cofactor biosynthesis; coenzyme A biosynthesis; CoA from (R)-pantothenate: step 5/5.</text>
</comment>
<keyword evidence="11" id="KW-1185">Reference proteome</keyword>
<accession>A0A1M6W3U6</accession>
<dbReference type="CDD" id="cd02022">
    <property type="entry name" value="DPCK"/>
    <property type="match status" value="1"/>
</dbReference>
<evidence type="ECO:0000313" key="11">
    <source>
        <dbReference type="Proteomes" id="UP000183975"/>
    </source>
</evidence>
<dbReference type="GO" id="GO:0004140">
    <property type="term" value="F:dephospho-CoA kinase activity"/>
    <property type="evidence" value="ECO:0007669"/>
    <property type="project" value="UniProtKB-UniRule"/>
</dbReference>
<dbReference type="OrthoDB" id="9812943at2"/>
<dbReference type="RefSeq" id="WP_072852310.1">
    <property type="nucleotide sequence ID" value="NZ_FRAH01000051.1"/>
</dbReference>
<evidence type="ECO:0000256" key="4">
    <source>
        <dbReference type="ARBA" id="ARBA00022741"/>
    </source>
</evidence>
<comment type="subcellular location">
    <subcellularLocation>
        <location evidence="8">Cytoplasm</location>
    </subcellularLocation>
</comment>
<keyword evidence="6 8" id="KW-0067">ATP-binding</keyword>
<evidence type="ECO:0000256" key="2">
    <source>
        <dbReference type="ARBA" id="ARBA00022490"/>
    </source>
</evidence>
<evidence type="ECO:0000313" key="10">
    <source>
        <dbReference type="EMBL" id="SHK88411.1"/>
    </source>
</evidence>
<dbReference type="EMBL" id="FRAH01000051">
    <property type="protein sequence ID" value="SHK88411.1"/>
    <property type="molecule type" value="Genomic_DNA"/>
</dbReference>
<dbReference type="EC" id="2.7.1.24" evidence="8 9"/>
<gene>
    <name evidence="8" type="primary">coaE</name>
    <name evidence="10" type="ORF">SAMN02745138_02512</name>
</gene>
<dbReference type="PROSITE" id="PS51219">
    <property type="entry name" value="DPCK"/>
    <property type="match status" value="1"/>
</dbReference>
<evidence type="ECO:0000256" key="7">
    <source>
        <dbReference type="ARBA" id="ARBA00022993"/>
    </source>
</evidence>